<feature type="region of interest" description="Disordered" evidence="1">
    <location>
        <begin position="1"/>
        <end position="46"/>
    </location>
</feature>
<proteinExistence type="predicted"/>
<evidence type="ECO:0000313" key="3">
    <source>
        <dbReference type="Proteomes" id="UP000595140"/>
    </source>
</evidence>
<protein>
    <submittedName>
        <fullName evidence="2">Uncharacterized protein</fullName>
    </submittedName>
</protein>
<reference evidence="2 3" key="1">
    <citation type="submission" date="2018-04" db="EMBL/GenBank/DDBJ databases">
        <authorList>
            <person name="Vogel A."/>
        </authorList>
    </citation>
    <scope>NUCLEOTIDE SEQUENCE [LARGE SCALE GENOMIC DNA]</scope>
</reference>
<dbReference type="Proteomes" id="UP000595140">
    <property type="component" value="Unassembled WGS sequence"/>
</dbReference>
<dbReference type="EMBL" id="OOIL02000670">
    <property type="protein sequence ID" value="VFQ68315.1"/>
    <property type="molecule type" value="Genomic_DNA"/>
</dbReference>
<sequence length="108" mass="11982">MVVALSPSSAAQARRKAVRADEGNETRNRIRGWRRERRTTTQQSNRRRLFLQPQLPAVGWLLRSASGHRAEPAVGLHRRSASSEAWRSDSELSDSGRVVVVSGSVPVP</sequence>
<evidence type="ECO:0000313" key="2">
    <source>
        <dbReference type="EMBL" id="VFQ68315.1"/>
    </source>
</evidence>
<feature type="compositionally biased region" description="Basic and acidic residues" evidence="1">
    <location>
        <begin position="18"/>
        <end position="28"/>
    </location>
</feature>
<name>A0A484KUX9_9ASTE</name>
<organism evidence="2 3">
    <name type="scientific">Cuscuta campestris</name>
    <dbReference type="NCBI Taxonomy" id="132261"/>
    <lineage>
        <taxon>Eukaryota</taxon>
        <taxon>Viridiplantae</taxon>
        <taxon>Streptophyta</taxon>
        <taxon>Embryophyta</taxon>
        <taxon>Tracheophyta</taxon>
        <taxon>Spermatophyta</taxon>
        <taxon>Magnoliopsida</taxon>
        <taxon>eudicotyledons</taxon>
        <taxon>Gunneridae</taxon>
        <taxon>Pentapetalae</taxon>
        <taxon>asterids</taxon>
        <taxon>lamiids</taxon>
        <taxon>Solanales</taxon>
        <taxon>Convolvulaceae</taxon>
        <taxon>Cuscuteae</taxon>
        <taxon>Cuscuta</taxon>
        <taxon>Cuscuta subgen. Grammica</taxon>
        <taxon>Cuscuta sect. Cleistogrammica</taxon>
    </lineage>
</organism>
<gene>
    <name evidence="2" type="ORF">CCAM_LOCUS10091</name>
</gene>
<accession>A0A484KUX9</accession>
<keyword evidence="3" id="KW-1185">Reference proteome</keyword>
<feature type="region of interest" description="Disordered" evidence="1">
    <location>
        <begin position="71"/>
        <end position="92"/>
    </location>
</feature>
<dbReference type="AlphaFoldDB" id="A0A484KUX9"/>
<feature type="compositionally biased region" description="Polar residues" evidence="1">
    <location>
        <begin position="1"/>
        <end position="11"/>
    </location>
</feature>
<evidence type="ECO:0000256" key="1">
    <source>
        <dbReference type="SAM" id="MobiDB-lite"/>
    </source>
</evidence>